<dbReference type="OrthoDB" id="7765283at2759"/>
<dbReference type="Proteomes" id="UP000663880">
    <property type="component" value="Unassembled WGS sequence"/>
</dbReference>
<evidence type="ECO:0000313" key="2">
    <source>
        <dbReference type="EMBL" id="CAF4751447.1"/>
    </source>
</evidence>
<name>A0A821LH87_9NEOP</name>
<reference evidence="2" key="1">
    <citation type="submission" date="2021-02" db="EMBL/GenBank/DDBJ databases">
        <authorList>
            <person name="Steward A R."/>
        </authorList>
    </citation>
    <scope>NUCLEOTIDE SEQUENCE</scope>
</reference>
<sequence length="122" mass="14390">MDSRTVLLFCLAMFLAILASTAAGRTKKVVIHVPYKVKKVRHTHTVYKTVHHHHKHHDFHDFLEHPGEEHEHFHHMLRDEQAHSQPVPSISIPNFLPDVPMDVDSEDEYPIIPTRHMFFRHE</sequence>
<feature type="signal peptide" evidence="1">
    <location>
        <begin position="1"/>
        <end position="23"/>
    </location>
</feature>
<evidence type="ECO:0000313" key="3">
    <source>
        <dbReference type="Proteomes" id="UP000663880"/>
    </source>
</evidence>
<comment type="caution">
    <text evidence="2">The sequence shown here is derived from an EMBL/GenBank/DDBJ whole genome shotgun (WGS) entry which is preliminary data.</text>
</comment>
<keyword evidence="3" id="KW-1185">Reference proteome</keyword>
<keyword evidence="1" id="KW-0732">Signal</keyword>
<accession>A0A821LH87</accession>
<dbReference type="EMBL" id="CAJOBZ010000001">
    <property type="protein sequence ID" value="CAF4751447.1"/>
    <property type="molecule type" value="Genomic_DNA"/>
</dbReference>
<organism evidence="2 3">
    <name type="scientific">Pieris macdunnoughi</name>
    <dbReference type="NCBI Taxonomy" id="345717"/>
    <lineage>
        <taxon>Eukaryota</taxon>
        <taxon>Metazoa</taxon>
        <taxon>Ecdysozoa</taxon>
        <taxon>Arthropoda</taxon>
        <taxon>Hexapoda</taxon>
        <taxon>Insecta</taxon>
        <taxon>Pterygota</taxon>
        <taxon>Neoptera</taxon>
        <taxon>Endopterygota</taxon>
        <taxon>Lepidoptera</taxon>
        <taxon>Glossata</taxon>
        <taxon>Ditrysia</taxon>
        <taxon>Papilionoidea</taxon>
        <taxon>Pieridae</taxon>
        <taxon>Pierinae</taxon>
        <taxon>Pieris</taxon>
    </lineage>
</organism>
<gene>
    <name evidence="2" type="ORF">PMACD_LOCUS714</name>
</gene>
<proteinExistence type="predicted"/>
<protein>
    <submittedName>
        <fullName evidence="2">Uncharacterized protein</fullName>
    </submittedName>
</protein>
<evidence type="ECO:0000256" key="1">
    <source>
        <dbReference type="SAM" id="SignalP"/>
    </source>
</evidence>
<dbReference type="AlphaFoldDB" id="A0A821LH87"/>
<feature type="chain" id="PRO_5032978142" evidence="1">
    <location>
        <begin position="24"/>
        <end position="122"/>
    </location>
</feature>